<reference evidence="2 3" key="1">
    <citation type="submission" date="2019-02" db="EMBL/GenBank/DDBJ databases">
        <title>Deep-cultivation of Planctomycetes and their phenomic and genomic characterization uncovers novel biology.</title>
        <authorList>
            <person name="Wiegand S."/>
            <person name="Jogler M."/>
            <person name="Boedeker C."/>
            <person name="Pinto D."/>
            <person name="Vollmers J."/>
            <person name="Rivas-Marin E."/>
            <person name="Kohn T."/>
            <person name="Peeters S.H."/>
            <person name="Heuer A."/>
            <person name="Rast P."/>
            <person name="Oberbeckmann S."/>
            <person name="Bunk B."/>
            <person name="Jeske O."/>
            <person name="Meyerdierks A."/>
            <person name="Storesund J.E."/>
            <person name="Kallscheuer N."/>
            <person name="Luecker S."/>
            <person name="Lage O.M."/>
            <person name="Pohl T."/>
            <person name="Merkel B.J."/>
            <person name="Hornburger P."/>
            <person name="Mueller R.-W."/>
            <person name="Bruemmer F."/>
            <person name="Labrenz M."/>
            <person name="Spormann A.M."/>
            <person name="Op Den Camp H."/>
            <person name="Overmann J."/>
            <person name="Amann R."/>
            <person name="Jetten M.S.M."/>
            <person name="Mascher T."/>
            <person name="Medema M.H."/>
            <person name="Devos D.P."/>
            <person name="Kaster A.-K."/>
            <person name="Ovreas L."/>
            <person name="Rohde M."/>
            <person name="Galperin M.Y."/>
            <person name="Jogler C."/>
        </authorList>
    </citation>
    <scope>NUCLEOTIDE SEQUENCE [LARGE SCALE GENOMIC DNA]</scope>
    <source>
        <strain evidence="2 3">CA13</strain>
    </source>
</reference>
<dbReference type="PANTHER" id="PTHR21180">
    <property type="entry name" value="ENDONUCLEASE/EXONUCLEASE/PHOSPHATASE FAMILY DOMAIN-CONTAINING PROTEIN 1"/>
    <property type="match status" value="1"/>
</dbReference>
<gene>
    <name evidence="2" type="ORF">CA13_71540</name>
</gene>
<keyword evidence="1" id="KW-1133">Transmembrane helix</keyword>
<keyword evidence="3" id="KW-1185">Reference proteome</keyword>
<dbReference type="GO" id="GO:0015628">
    <property type="term" value="P:protein secretion by the type II secretion system"/>
    <property type="evidence" value="ECO:0007669"/>
    <property type="project" value="TreeGrafter"/>
</dbReference>
<evidence type="ECO:0000313" key="2">
    <source>
        <dbReference type="EMBL" id="TWT76657.1"/>
    </source>
</evidence>
<dbReference type="Pfam" id="PF12836">
    <property type="entry name" value="HHH_3"/>
    <property type="match status" value="1"/>
</dbReference>
<protein>
    <submittedName>
        <fullName evidence="2">Helix-hairpin-helix motif protein</fullName>
    </submittedName>
</protein>
<feature type="transmembrane region" description="Helical" evidence="1">
    <location>
        <begin position="49"/>
        <end position="70"/>
    </location>
</feature>
<evidence type="ECO:0000256" key="1">
    <source>
        <dbReference type="SAM" id="Phobius"/>
    </source>
</evidence>
<organism evidence="2 3">
    <name type="scientific">Novipirellula herctigrandis</name>
    <dbReference type="NCBI Taxonomy" id="2527986"/>
    <lineage>
        <taxon>Bacteria</taxon>
        <taxon>Pseudomonadati</taxon>
        <taxon>Planctomycetota</taxon>
        <taxon>Planctomycetia</taxon>
        <taxon>Pirellulales</taxon>
        <taxon>Pirellulaceae</taxon>
        <taxon>Novipirellula</taxon>
    </lineage>
</organism>
<dbReference type="GO" id="GO:0015627">
    <property type="term" value="C:type II protein secretion system complex"/>
    <property type="evidence" value="ECO:0007669"/>
    <property type="project" value="TreeGrafter"/>
</dbReference>
<dbReference type="InterPro" id="IPR051675">
    <property type="entry name" value="Endo/Exo/Phosphatase_dom_1"/>
</dbReference>
<dbReference type="RefSeq" id="WP_419195285.1">
    <property type="nucleotide sequence ID" value="NZ_SJPJ01000002.1"/>
</dbReference>
<dbReference type="PANTHER" id="PTHR21180:SF32">
    <property type="entry name" value="ENDONUCLEASE_EXONUCLEASE_PHOSPHATASE FAMILY DOMAIN-CONTAINING PROTEIN 1"/>
    <property type="match status" value="1"/>
</dbReference>
<comment type="caution">
    <text evidence="2">The sequence shown here is derived from an EMBL/GenBank/DDBJ whole genome shotgun (WGS) entry which is preliminary data.</text>
</comment>
<dbReference type="InterPro" id="IPR010994">
    <property type="entry name" value="RuvA_2-like"/>
</dbReference>
<evidence type="ECO:0000313" key="3">
    <source>
        <dbReference type="Proteomes" id="UP000315010"/>
    </source>
</evidence>
<name>A0A5C5YP84_9BACT</name>
<dbReference type="SUPFAM" id="SSF47781">
    <property type="entry name" value="RuvA domain 2-like"/>
    <property type="match status" value="1"/>
</dbReference>
<keyword evidence="1" id="KW-0812">Transmembrane</keyword>
<dbReference type="EMBL" id="SJPJ01000002">
    <property type="protein sequence ID" value="TWT76657.1"/>
    <property type="molecule type" value="Genomic_DNA"/>
</dbReference>
<accession>A0A5C5YP84</accession>
<dbReference type="Proteomes" id="UP000315010">
    <property type="component" value="Unassembled WGS sequence"/>
</dbReference>
<sequence>MSTALERVVDWSVFFLSPACHGVDSSVTMVGSNGTNADATPLSLARVQWTLVIGLLFSLTAFLWACLSSIQDRAEHLMMAPRDTKMVLDINHANPREFALLPTVGPVLADRIVHNRNQHGEFRTVAELRRVSGIGPKTLVAIGDYCSVDSPIPSLAYLDR</sequence>
<dbReference type="AlphaFoldDB" id="A0A5C5YP84"/>
<proteinExistence type="predicted"/>
<keyword evidence="1" id="KW-0472">Membrane</keyword>
<dbReference type="Gene3D" id="1.10.150.280">
    <property type="entry name" value="AF1531-like domain"/>
    <property type="match status" value="1"/>
</dbReference>